<organism evidence="2 3">
    <name type="scientific">Lophium mytilinum</name>
    <dbReference type="NCBI Taxonomy" id="390894"/>
    <lineage>
        <taxon>Eukaryota</taxon>
        <taxon>Fungi</taxon>
        <taxon>Dikarya</taxon>
        <taxon>Ascomycota</taxon>
        <taxon>Pezizomycotina</taxon>
        <taxon>Dothideomycetes</taxon>
        <taxon>Pleosporomycetidae</taxon>
        <taxon>Mytilinidiales</taxon>
        <taxon>Mytilinidiaceae</taxon>
        <taxon>Lophium</taxon>
    </lineage>
</organism>
<gene>
    <name evidence="2" type="ORF">BU16DRAFT_536795</name>
</gene>
<evidence type="ECO:0000256" key="1">
    <source>
        <dbReference type="SAM" id="MobiDB-lite"/>
    </source>
</evidence>
<name>A0A6A6R4U9_9PEZI</name>
<accession>A0A6A6R4U9</accession>
<dbReference type="OrthoDB" id="3029913at2759"/>
<dbReference type="EMBL" id="MU004185">
    <property type="protein sequence ID" value="KAF2498803.1"/>
    <property type="molecule type" value="Genomic_DNA"/>
</dbReference>
<sequence>MLSAVNPRFRAQLETANVASTSLDSHDAEFFSSQAAALAAGNYDIDVVQTVTHPNPSTLNETQILKTKRGFNVVGPKFKLENADIHSVYPAPGHSDYWNTLPHIVFNDSALPWERIPGQQYVASKGVNRVPWLALLVFTHDELEADPGLLGTSGSQSTTSCTRTTADELRDSVRIAHPLKSPDFEPDFEDTDIVDVLILKSNLFKALFSEYGPSATTPTWNAKASIDRYQYLAHVRKVHTAATAGAQPGNPMDSFSVVISSRTGPPAISHPTELVAHLVSLEGVGGMSVDGFENVGLVSLFSWNWTAAPPDRMNFIHTMQTLGQNVQPLRVPDDKLLPPSKIEGGNPDLKTWLHARLRDGYTLKKHTMLSGERTVALFRGPLCPATPSRSTIEPYSFCGNDLQILDPLLGLMDISYSVAWELGKTLALADRDFSSSLLHLRGDIHDNALKAAKAANDPGVVTTSILLDGLKPIVDKAATFDSTKDLSKKNMVSRWCQQSGTYSRQRTTPLTSEHIAIRADYVEQVANTVKDYAGTTSKESTIYNEINTPKNHEWAAVLKWVMDKLFLSGLPVHYLVHDPIALPMESIRTFTIDQTWVECFLDGALSLANHFDKDDDVIRREIKNAINEYLGTPLTQDGKPPRVPRWGFIIRSIAIKAFPDLKVEIALTEKSSARDPLVMKHLSDDTLMCLFDDLDQAGVHTVMLSRPAHHQSFACGTWLDDESLHMEFRFVPNQPGATLKGLTGPRGVGLVWSKPEQNLPDTALAPVYDWTNRTLIFPEYAKRCIETLKKPGFFDWDLGKGFPSSIVGLQLSTGIFQLPIEVNTGSFHDGGPRQIKVPAAPLIPAPILKDFPKAPSPPSLFVELESNRRPLIPAARSDSSKKGGARDSPSVVQDYEYPTDWTDENVLKKPWDAFMTLDLALWPLHAKRGDPLPTASISPIDLVVNVKANMNVHGDSWMGDMELIFPLHDPHGPEGFKKGMLTFDSSAAWPTVRGLGRGCRWLYDTRLSMVPMLKEQTEYRSETAYYPQEPKNLAFIVRIRRRINIYDEERENVDASFLLSGVRVDGVPSATETNVDFVCRWAHTNITGWPDCEIAAGLINVKFSA</sequence>
<keyword evidence="3" id="KW-1185">Reference proteome</keyword>
<dbReference type="Proteomes" id="UP000799750">
    <property type="component" value="Unassembled WGS sequence"/>
</dbReference>
<reference evidence="2" key="1">
    <citation type="journal article" date="2020" name="Stud. Mycol.">
        <title>101 Dothideomycetes genomes: a test case for predicting lifestyles and emergence of pathogens.</title>
        <authorList>
            <person name="Haridas S."/>
            <person name="Albert R."/>
            <person name="Binder M."/>
            <person name="Bloem J."/>
            <person name="Labutti K."/>
            <person name="Salamov A."/>
            <person name="Andreopoulos B."/>
            <person name="Baker S."/>
            <person name="Barry K."/>
            <person name="Bills G."/>
            <person name="Bluhm B."/>
            <person name="Cannon C."/>
            <person name="Castanera R."/>
            <person name="Culley D."/>
            <person name="Daum C."/>
            <person name="Ezra D."/>
            <person name="Gonzalez J."/>
            <person name="Henrissat B."/>
            <person name="Kuo A."/>
            <person name="Liang C."/>
            <person name="Lipzen A."/>
            <person name="Lutzoni F."/>
            <person name="Magnuson J."/>
            <person name="Mondo S."/>
            <person name="Nolan M."/>
            <person name="Ohm R."/>
            <person name="Pangilinan J."/>
            <person name="Park H.-J."/>
            <person name="Ramirez L."/>
            <person name="Alfaro M."/>
            <person name="Sun H."/>
            <person name="Tritt A."/>
            <person name="Yoshinaga Y."/>
            <person name="Zwiers L.-H."/>
            <person name="Turgeon B."/>
            <person name="Goodwin S."/>
            <person name="Spatafora J."/>
            <person name="Crous P."/>
            <person name="Grigoriev I."/>
        </authorList>
    </citation>
    <scope>NUCLEOTIDE SEQUENCE</scope>
    <source>
        <strain evidence="2">CBS 269.34</strain>
    </source>
</reference>
<evidence type="ECO:0000313" key="3">
    <source>
        <dbReference type="Proteomes" id="UP000799750"/>
    </source>
</evidence>
<protein>
    <submittedName>
        <fullName evidence="2">Uncharacterized protein</fullName>
    </submittedName>
</protein>
<proteinExistence type="predicted"/>
<feature type="region of interest" description="Disordered" evidence="1">
    <location>
        <begin position="872"/>
        <end position="891"/>
    </location>
</feature>
<dbReference type="AlphaFoldDB" id="A0A6A6R4U9"/>
<evidence type="ECO:0000313" key="2">
    <source>
        <dbReference type="EMBL" id="KAF2498803.1"/>
    </source>
</evidence>